<evidence type="ECO:0000313" key="3">
    <source>
        <dbReference type="EMBL" id="MDC2407862.1"/>
    </source>
</evidence>
<evidence type="ECO:0000259" key="2">
    <source>
        <dbReference type="Pfam" id="PF00534"/>
    </source>
</evidence>
<protein>
    <submittedName>
        <fullName evidence="3">Glycosyltransferase</fullName>
        <ecNumber evidence="3">2.4.-.-</ecNumber>
    </submittedName>
</protein>
<keyword evidence="1 3" id="KW-0808">Transferase</keyword>
<evidence type="ECO:0000313" key="4">
    <source>
        <dbReference type="Proteomes" id="UP001214017"/>
    </source>
</evidence>
<reference evidence="3" key="1">
    <citation type="submission" date="2022-10" db="EMBL/GenBank/DDBJ databases">
        <title>Human gut microbiome strain richness.</title>
        <authorList>
            <person name="Chen-Liaw A."/>
        </authorList>
    </citation>
    <scope>NUCLEOTIDE SEQUENCE</scope>
    <source>
        <strain evidence="3">F7_m1001271B151109d0_201107</strain>
    </source>
</reference>
<dbReference type="PANTHER" id="PTHR46401:SF2">
    <property type="entry name" value="GLYCOSYLTRANSFERASE WBBK-RELATED"/>
    <property type="match status" value="1"/>
</dbReference>
<dbReference type="EC" id="2.4.-.-" evidence="3"/>
<proteinExistence type="predicted"/>
<dbReference type="RefSeq" id="WP_004317928.1">
    <property type="nucleotide sequence ID" value="NZ_DAWEDY010000002.1"/>
</dbReference>
<dbReference type="AlphaFoldDB" id="A0AAP3WKP6"/>
<name>A0AAP3WKP6_BACOV</name>
<keyword evidence="3" id="KW-0328">Glycosyltransferase</keyword>
<feature type="domain" description="Glycosyl transferase family 1" evidence="2">
    <location>
        <begin position="225"/>
        <end position="382"/>
    </location>
</feature>
<dbReference type="GO" id="GO:0016757">
    <property type="term" value="F:glycosyltransferase activity"/>
    <property type="evidence" value="ECO:0007669"/>
    <property type="project" value="UniProtKB-KW"/>
</dbReference>
<sequence length="403" mass="46200">MLNKRVLLIPDAYLGDFSGAYVSQIAKKLLLELGCTVAVYSDEVTEDKVEEDGTKLYYRYPCNFTANWFQGKHKKQYTHVLDDFNPDTIFTLGSVTNKSIIYWSMARKRGIKVISKIFMQDFFCYNYYANDERGLCTKCLDLGFKEALFRNCVRSNDKGLKGFIKKLNSTINRYRLQRELTKADAVITSSQQQVGFYVRYGIHRDHCYTTPLYFNGDKLKKYNPTMGDYFVFVAQNRIDKGIHLLKDVLEHCNSNVKVVAAYASQKSIDFALNNYGLQTYVDEGILEMRNECTWKTNLGEVIAASRGVINPSIWPSTTEFVLLEVLGLKKPVFTYKVGIHPEIIKSGYNGFVADTSVAMAAQINELANNKYLYKDVSDGAYKLYQQMTDWEGWKNTLKEILGK</sequence>
<dbReference type="EMBL" id="JAQNWR010000004">
    <property type="protein sequence ID" value="MDC2407862.1"/>
    <property type="molecule type" value="Genomic_DNA"/>
</dbReference>
<dbReference type="SUPFAM" id="SSF53756">
    <property type="entry name" value="UDP-Glycosyltransferase/glycogen phosphorylase"/>
    <property type="match status" value="1"/>
</dbReference>
<dbReference type="GO" id="GO:0009103">
    <property type="term" value="P:lipopolysaccharide biosynthetic process"/>
    <property type="evidence" value="ECO:0007669"/>
    <property type="project" value="TreeGrafter"/>
</dbReference>
<organism evidence="3 4">
    <name type="scientific">Bacteroides ovatus</name>
    <dbReference type="NCBI Taxonomy" id="28116"/>
    <lineage>
        <taxon>Bacteria</taxon>
        <taxon>Pseudomonadati</taxon>
        <taxon>Bacteroidota</taxon>
        <taxon>Bacteroidia</taxon>
        <taxon>Bacteroidales</taxon>
        <taxon>Bacteroidaceae</taxon>
        <taxon>Bacteroides</taxon>
    </lineage>
</organism>
<accession>A0AAP3WKP6</accession>
<gene>
    <name evidence="3" type="ORF">PO240_08260</name>
</gene>
<dbReference type="InterPro" id="IPR001296">
    <property type="entry name" value="Glyco_trans_1"/>
</dbReference>
<evidence type="ECO:0000256" key="1">
    <source>
        <dbReference type="ARBA" id="ARBA00022679"/>
    </source>
</evidence>
<dbReference type="PANTHER" id="PTHR46401">
    <property type="entry name" value="GLYCOSYLTRANSFERASE WBBK-RELATED"/>
    <property type="match status" value="1"/>
</dbReference>
<dbReference type="Pfam" id="PF00534">
    <property type="entry name" value="Glycos_transf_1"/>
    <property type="match status" value="1"/>
</dbReference>
<dbReference type="Proteomes" id="UP001214017">
    <property type="component" value="Unassembled WGS sequence"/>
</dbReference>
<comment type="caution">
    <text evidence="3">The sequence shown here is derived from an EMBL/GenBank/DDBJ whole genome shotgun (WGS) entry which is preliminary data.</text>
</comment>
<dbReference type="Gene3D" id="3.40.50.2000">
    <property type="entry name" value="Glycogen Phosphorylase B"/>
    <property type="match status" value="1"/>
</dbReference>